<dbReference type="SUPFAM" id="SSF54171">
    <property type="entry name" value="DNA-binding domain"/>
    <property type="match status" value="1"/>
</dbReference>
<dbReference type="InterPro" id="IPR011257">
    <property type="entry name" value="DNA_glycosylase"/>
</dbReference>
<keyword evidence="2" id="KW-0597">Phosphoprotein</keyword>
<sequence>MAETVARGSVEIMQEQNNTDTQTTLDSPKLSSSTGGSMPGTPVRLDHTYDGLPMENDDTLPPGWKRLVTQRTMGKSAGKFDVYIYSPEGRKFRSKTELQAYLDRNKIDLDSNEFDFTVRGKHNTPQKVTGSKDKKAPKSPSVKKVKTKLVKRLEMKPKKESKINIPKKACNKQKPVYQKLVVKMNFRLPKQRREEKESENGDQDQRIKSNDSATKAAKNIKEKTPKIAKLKKAPKQGTQSQQKVKVIKKTAVKGKSKVKENKKKQTKDKPVSKQKKMNEKDKKDKNPKSKSESKSKKKKDWEKTPKEKKKRETKKKEKVRKLKTKNKLPHRSVSPAVLDHSYSAPPPKLNRSLSQPANPTQKSEHSRKRKLSERSGETFKIPKLSPEALMSGSPNRKTPVVISLPVSPLSMNIKECDIFSKEGSSAKRVTSRQITPDGSLIISLSPRRASSSESPRSPNSSQKTLSLSPTGNTRETLSPTSPRSMLKPLTVSPRSTKEAVSSVRNKETLSPNNKTVSPGSPRPVLTHFTSIGPLSEKPRHSGSVSPKSPRSMLNQFSVKPPINVSPQNARVTVSKISPVSVPLKRLSPEEAVNMGVNQQLKGKPQDSAALPKDKKTQKSKYFQAKGTLPAPKRKKFEKWTPPRSPYNLVQESLFHDPWKLLVATIFLNKTTGKAAIPVLWQFLDKWPSAEAVQHADWEPIAQLLQPLGLHEKRAKTIVKFSEEYLSKDWKYPIELYGIGKYGNDSYRIFCVKEWKQVHPEDHKLNAYHKWLWDNHIELGID</sequence>
<evidence type="ECO:0000256" key="6">
    <source>
        <dbReference type="ARBA" id="ARBA00023204"/>
    </source>
</evidence>
<dbReference type="FunFam" id="1.10.340.30:FF:000051">
    <property type="entry name" value="Methyl-CpG-binding domain protein 4"/>
    <property type="match status" value="1"/>
</dbReference>
<feature type="region of interest" description="Disordered" evidence="13">
    <location>
        <begin position="1"/>
        <end position="63"/>
    </location>
</feature>
<dbReference type="GO" id="GO:0003677">
    <property type="term" value="F:DNA binding"/>
    <property type="evidence" value="ECO:0007669"/>
    <property type="project" value="UniProtKB-KW"/>
</dbReference>
<dbReference type="GO" id="GO:0005634">
    <property type="term" value="C:nucleus"/>
    <property type="evidence" value="ECO:0007669"/>
    <property type="project" value="UniProtKB-SubCell"/>
</dbReference>
<feature type="region of interest" description="Disordered" evidence="13">
    <location>
        <begin position="598"/>
        <end position="627"/>
    </location>
</feature>
<feature type="compositionally biased region" description="Polar residues" evidence="13">
    <location>
        <begin position="14"/>
        <end position="30"/>
    </location>
</feature>
<keyword evidence="7" id="KW-0539">Nucleus</keyword>
<feature type="compositionally biased region" description="Polar residues" evidence="13">
    <location>
        <begin position="351"/>
        <end position="361"/>
    </location>
</feature>
<evidence type="ECO:0000256" key="3">
    <source>
        <dbReference type="ARBA" id="ARBA00022763"/>
    </source>
</evidence>
<feature type="compositionally biased region" description="Basic and acidic residues" evidence="13">
    <location>
        <begin position="151"/>
        <end position="162"/>
    </location>
</feature>
<evidence type="ECO:0000256" key="12">
    <source>
        <dbReference type="ARBA" id="ARBA00083330"/>
    </source>
</evidence>
<evidence type="ECO:0000256" key="5">
    <source>
        <dbReference type="ARBA" id="ARBA00023125"/>
    </source>
</evidence>
<dbReference type="InterPro" id="IPR016177">
    <property type="entry name" value="DNA-bd_dom_sf"/>
</dbReference>
<dbReference type="Gene3D" id="1.10.340.30">
    <property type="entry name" value="Hypothetical protein, domain 2"/>
    <property type="match status" value="1"/>
</dbReference>
<dbReference type="AlphaFoldDB" id="A0A1S3HLU9"/>
<evidence type="ECO:0000256" key="11">
    <source>
        <dbReference type="ARBA" id="ARBA00076709"/>
    </source>
</evidence>
<dbReference type="OrthoDB" id="10265068at2759"/>
<dbReference type="InterPro" id="IPR045138">
    <property type="entry name" value="MeCP2/MBD4"/>
</dbReference>
<dbReference type="Proteomes" id="UP000085678">
    <property type="component" value="Unplaced"/>
</dbReference>
<dbReference type="KEGG" id="lak:106155634"/>
<reference evidence="16" key="1">
    <citation type="submission" date="2025-08" db="UniProtKB">
        <authorList>
            <consortium name="RefSeq"/>
        </authorList>
    </citation>
    <scope>IDENTIFICATION</scope>
    <source>
        <tissue evidence="16">Gonads</tissue>
    </source>
</reference>
<name>A0A1S3HLU9_LINAN</name>
<comment type="subcellular location">
    <subcellularLocation>
        <location evidence="1">Nucleus</location>
    </subcellularLocation>
</comment>
<evidence type="ECO:0000256" key="13">
    <source>
        <dbReference type="SAM" id="MobiDB-lite"/>
    </source>
</evidence>
<evidence type="ECO:0000313" key="16">
    <source>
        <dbReference type="RefSeq" id="XP_013386004.1"/>
    </source>
</evidence>
<dbReference type="Gene3D" id="3.30.890.10">
    <property type="entry name" value="Methyl-cpg-binding Protein 2, Chain A"/>
    <property type="match status" value="1"/>
</dbReference>
<dbReference type="InterPro" id="IPR001739">
    <property type="entry name" value="Methyl_CpG_DNA-bd"/>
</dbReference>
<dbReference type="SMART" id="SM00391">
    <property type="entry name" value="MBD"/>
    <property type="match status" value="1"/>
</dbReference>
<dbReference type="Pfam" id="PF01429">
    <property type="entry name" value="MBD"/>
    <property type="match status" value="1"/>
</dbReference>
<dbReference type="GeneID" id="106155634"/>
<proteinExistence type="predicted"/>
<keyword evidence="3" id="KW-0227">DNA damage</keyword>
<gene>
    <name evidence="16" type="primary">LOC106155634</name>
</gene>
<keyword evidence="6" id="KW-0234">DNA repair</keyword>
<evidence type="ECO:0000259" key="14">
    <source>
        <dbReference type="PROSITE" id="PS50982"/>
    </source>
</evidence>
<feature type="compositionally biased region" description="Basic residues" evidence="13">
    <location>
        <begin position="306"/>
        <end position="330"/>
    </location>
</feature>
<dbReference type="SUPFAM" id="SSF48150">
    <property type="entry name" value="DNA-glycosylase"/>
    <property type="match status" value="1"/>
</dbReference>
<feature type="compositionally biased region" description="Basic residues" evidence="13">
    <location>
        <begin position="245"/>
        <end position="266"/>
    </location>
</feature>
<dbReference type="InParanoid" id="A0A1S3HLU9"/>
<feature type="region of interest" description="Disordered" evidence="13">
    <location>
        <begin position="419"/>
        <end position="550"/>
    </location>
</feature>
<dbReference type="CDD" id="cd01396">
    <property type="entry name" value="MeCP2_MBD"/>
    <property type="match status" value="1"/>
</dbReference>
<feature type="region of interest" description="Disordered" evidence="13">
    <location>
        <begin position="118"/>
        <end position="400"/>
    </location>
</feature>
<feature type="compositionally biased region" description="Polar residues" evidence="13">
    <location>
        <begin position="492"/>
        <end position="518"/>
    </location>
</feature>
<feature type="compositionally biased region" description="Low complexity" evidence="13">
    <location>
        <begin position="31"/>
        <end position="42"/>
    </location>
</feature>
<feature type="compositionally biased region" description="Polar residues" evidence="13">
    <location>
        <begin position="427"/>
        <end position="436"/>
    </location>
</feature>
<dbReference type="GO" id="GO:0006281">
    <property type="term" value="P:DNA repair"/>
    <property type="evidence" value="ECO:0007669"/>
    <property type="project" value="UniProtKB-KW"/>
</dbReference>
<feature type="compositionally biased region" description="Basic and acidic residues" evidence="13">
    <location>
        <begin position="191"/>
        <end position="209"/>
    </location>
</feature>
<dbReference type="GO" id="GO:0016787">
    <property type="term" value="F:hydrolase activity"/>
    <property type="evidence" value="ECO:0007669"/>
    <property type="project" value="UniProtKB-KW"/>
</dbReference>
<dbReference type="PROSITE" id="PS50982">
    <property type="entry name" value="MBD"/>
    <property type="match status" value="1"/>
</dbReference>
<evidence type="ECO:0000256" key="1">
    <source>
        <dbReference type="ARBA" id="ARBA00004123"/>
    </source>
</evidence>
<feature type="domain" description="MBD" evidence="14">
    <location>
        <begin position="50"/>
        <end position="121"/>
    </location>
</feature>
<feature type="compositionally biased region" description="Low complexity" evidence="13">
    <location>
        <begin position="439"/>
        <end position="461"/>
    </location>
</feature>
<evidence type="ECO:0000256" key="9">
    <source>
        <dbReference type="ARBA" id="ARBA00062707"/>
    </source>
</evidence>
<keyword evidence="4" id="KW-0378">Hydrolase</keyword>
<evidence type="ECO:0000256" key="7">
    <source>
        <dbReference type="ARBA" id="ARBA00023242"/>
    </source>
</evidence>
<evidence type="ECO:0000256" key="10">
    <source>
        <dbReference type="ARBA" id="ARBA00069821"/>
    </source>
</evidence>
<feature type="compositionally biased region" description="Basic and acidic residues" evidence="13">
    <location>
        <begin position="267"/>
        <end position="305"/>
    </location>
</feature>
<evidence type="ECO:0000313" key="15">
    <source>
        <dbReference type="Proteomes" id="UP000085678"/>
    </source>
</evidence>
<keyword evidence="15" id="KW-1185">Reference proteome</keyword>
<keyword evidence="5" id="KW-0238">DNA-binding</keyword>
<organism evidence="15 16">
    <name type="scientific">Lingula anatina</name>
    <name type="common">Brachiopod</name>
    <name type="synonym">Lingula unguis</name>
    <dbReference type="NCBI Taxonomy" id="7574"/>
    <lineage>
        <taxon>Eukaryota</taxon>
        <taxon>Metazoa</taxon>
        <taxon>Spiralia</taxon>
        <taxon>Lophotrochozoa</taxon>
        <taxon>Brachiopoda</taxon>
        <taxon>Linguliformea</taxon>
        <taxon>Lingulata</taxon>
        <taxon>Lingulida</taxon>
        <taxon>Linguloidea</taxon>
        <taxon>Lingulidae</taxon>
        <taxon>Lingula</taxon>
    </lineage>
</organism>
<comment type="function">
    <text evidence="8">Mismatch-specific DNA N-glycosylase involved in DNA repair. Has thymine glycosylase activity and is specific for G:T mismatches within methylated and unmethylated CpG sites. Can also remove uracil or 5-fluorouracil in G:U mismatches. Has no lyase activity. Was first identified as methyl-CpG-binding protein.</text>
</comment>
<evidence type="ECO:0000256" key="4">
    <source>
        <dbReference type="ARBA" id="ARBA00022801"/>
    </source>
</evidence>
<comment type="subunit">
    <text evidence="9">Interacts with MLH1.</text>
</comment>
<evidence type="ECO:0000256" key="2">
    <source>
        <dbReference type="ARBA" id="ARBA00022553"/>
    </source>
</evidence>
<accession>A0A1S3HLU9</accession>
<feature type="compositionally biased region" description="Basic residues" evidence="13">
    <location>
        <begin position="137"/>
        <end position="150"/>
    </location>
</feature>
<dbReference type="RefSeq" id="XP_013386004.1">
    <property type="nucleotide sequence ID" value="XM_013530550.1"/>
</dbReference>
<dbReference type="STRING" id="7574.A0A1S3HLU9"/>
<feature type="compositionally biased region" description="Polar residues" evidence="13">
    <location>
        <begin position="462"/>
        <end position="483"/>
    </location>
</feature>
<dbReference type="PANTHER" id="PTHR15074:SF0">
    <property type="entry name" value="METHYL-CPG-BINDING DOMAIN PROTEIN 4-LIKE PROTEIN"/>
    <property type="match status" value="1"/>
</dbReference>
<dbReference type="PANTHER" id="PTHR15074">
    <property type="entry name" value="METHYL-CPG-BINDING PROTEIN"/>
    <property type="match status" value="1"/>
</dbReference>
<protein>
    <recommendedName>
        <fullName evidence="10">Methyl-CpG-binding domain protein 4</fullName>
    </recommendedName>
    <alternativeName>
        <fullName evidence="11">Methyl-CpG-binding protein MBD4</fullName>
    </alternativeName>
    <alternativeName>
        <fullName evidence="12">Mismatch-specific DNA N-glycosylase</fullName>
    </alternativeName>
</protein>
<evidence type="ECO:0000256" key="8">
    <source>
        <dbReference type="ARBA" id="ARBA00055831"/>
    </source>
</evidence>